<gene>
    <name evidence="1" type="ORF">M413DRAFT_79942</name>
</gene>
<sequence length="142" mass="15569">MEKASVTQAGFVGRNNGSGHKRTYKLEELCGETSKYHLKYVPWDGVTSTPITDKDQQIIAMLAGVPCDQGWDQLEQQGRDALESAQSRVSIPKGDRKHRCGAFLALRCGVSHGSGQTHPDNLGNGMGNAQVLNELNRLETFR</sequence>
<accession>A0A0C3BDK8</accession>
<dbReference type="Proteomes" id="UP000053424">
    <property type="component" value="Unassembled WGS sequence"/>
</dbReference>
<evidence type="ECO:0000313" key="1">
    <source>
        <dbReference type="EMBL" id="KIM34895.1"/>
    </source>
</evidence>
<organism evidence="1 2">
    <name type="scientific">Hebeloma cylindrosporum</name>
    <dbReference type="NCBI Taxonomy" id="76867"/>
    <lineage>
        <taxon>Eukaryota</taxon>
        <taxon>Fungi</taxon>
        <taxon>Dikarya</taxon>
        <taxon>Basidiomycota</taxon>
        <taxon>Agaricomycotina</taxon>
        <taxon>Agaricomycetes</taxon>
        <taxon>Agaricomycetidae</taxon>
        <taxon>Agaricales</taxon>
        <taxon>Agaricineae</taxon>
        <taxon>Hymenogastraceae</taxon>
        <taxon>Hebeloma</taxon>
    </lineage>
</organism>
<dbReference type="OrthoDB" id="3033952at2759"/>
<dbReference type="HOGENOM" id="CLU_1816041_0_0_1"/>
<reference evidence="2" key="2">
    <citation type="submission" date="2015-01" db="EMBL/GenBank/DDBJ databases">
        <title>Evolutionary Origins and Diversification of the Mycorrhizal Mutualists.</title>
        <authorList>
            <consortium name="DOE Joint Genome Institute"/>
            <consortium name="Mycorrhizal Genomics Consortium"/>
            <person name="Kohler A."/>
            <person name="Kuo A."/>
            <person name="Nagy L.G."/>
            <person name="Floudas D."/>
            <person name="Copeland A."/>
            <person name="Barry K.W."/>
            <person name="Cichocki N."/>
            <person name="Veneault-Fourrey C."/>
            <person name="LaButti K."/>
            <person name="Lindquist E.A."/>
            <person name="Lipzen A."/>
            <person name="Lundell T."/>
            <person name="Morin E."/>
            <person name="Murat C."/>
            <person name="Riley R."/>
            <person name="Ohm R."/>
            <person name="Sun H."/>
            <person name="Tunlid A."/>
            <person name="Henrissat B."/>
            <person name="Grigoriev I.V."/>
            <person name="Hibbett D.S."/>
            <person name="Martin F."/>
        </authorList>
    </citation>
    <scope>NUCLEOTIDE SEQUENCE [LARGE SCALE GENOMIC DNA]</scope>
    <source>
        <strain evidence="2">h7</strain>
    </source>
</reference>
<keyword evidence="2" id="KW-1185">Reference proteome</keyword>
<name>A0A0C3BDK8_HEBCY</name>
<evidence type="ECO:0000313" key="2">
    <source>
        <dbReference type="Proteomes" id="UP000053424"/>
    </source>
</evidence>
<dbReference type="AlphaFoldDB" id="A0A0C3BDK8"/>
<proteinExistence type="predicted"/>
<protein>
    <submittedName>
        <fullName evidence="1">Uncharacterized protein</fullName>
    </submittedName>
</protein>
<dbReference type="EMBL" id="KN831846">
    <property type="protein sequence ID" value="KIM34895.1"/>
    <property type="molecule type" value="Genomic_DNA"/>
</dbReference>
<dbReference type="STRING" id="686832.A0A0C3BDK8"/>
<reference evidence="1 2" key="1">
    <citation type="submission" date="2014-04" db="EMBL/GenBank/DDBJ databases">
        <authorList>
            <consortium name="DOE Joint Genome Institute"/>
            <person name="Kuo A."/>
            <person name="Gay G."/>
            <person name="Dore J."/>
            <person name="Kohler A."/>
            <person name="Nagy L.G."/>
            <person name="Floudas D."/>
            <person name="Copeland A."/>
            <person name="Barry K.W."/>
            <person name="Cichocki N."/>
            <person name="Veneault-Fourrey C."/>
            <person name="LaButti K."/>
            <person name="Lindquist E.A."/>
            <person name="Lipzen A."/>
            <person name="Lundell T."/>
            <person name="Morin E."/>
            <person name="Murat C."/>
            <person name="Sun H."/>
            <person name="Tunlid A."/>
            <person name="Henrissat B."/>
            <person name="Grigoriev I.V."/>
            <person name="Hibbett D.S."/>
            <person name="Martin F."/>
            <person name="Nordberg H.P."/>
            <person name="Cantor M.N."/>
            <person name="Hua S.X."/>
        </authorList>
    </citation>
    <scope>NUCLEOTIDE SEQUENCE [LARGE SCALE GENOMIC DNA]</scope>
    <source>
        <strain evidence="2">h7</strain>
    </source>
</reference>